<dbReference type="AlphaFoldDB" id="A0AAD6NKE4"/>
<gene>
    <name evidence="2" type="ORF">Dda_1247</name>
</gene>
<dbReference type="EMBL" id="JAQGDS010000002">
    <property type="protein sequence ID" value="KAJ6262691.1"/>
    <property type="molecule type" value="Genomic_DNA"/>
</dbReference>
<proteinExistence type="predicted"/>
<evidence type="ECO:0000256" key="1">
    <source>
        <dbReference type="SAM" id="MobiDB-lite"/>
    </source>
</evidence>
<comment type="caution">
    <text evidence="2">The sequence shown here is derived from an EMBL/GenBank/DDBJ whole genome shotgun (WGS) entry which is preliminary data.</text>
</comment>
<organism evidence="2 3">
    <name type="scientific">Drechslerella dactyloides</name>
    <name type="common">Nematode-trapping fungus</name>
    <name type="synonym">Arthrobotrys dactyloides</name>
    <dbReference type="NCBI Taxonomy" id="74499"/>
    <lineage>
        <taxon>Eukaryota</taxon>
        <taxon>Fungi</taxon>
        <taxon>Dikarya</taxon>
        <taxon>Ascomycota</taxon>
        <taxon>Pezizomycotina</taxon>
        <taxon>Orbiliomycetes</taxon>
        <taxon>Orbiliales</taxon>
        <taxon>Orbiliaceae</taxon>
        <taxon>Drechslerella</taxon>
    </lineage>
</organism>
<feature type="compositionally biased region" description="Polar residues" evidence="1">
    <location>
        <begin position="36"/>
        <end position="54"/>
    </location>
</feature>
<sequence>MLRRLLSVDTATTLTPSQVTIAIIIHSLSPASVRQQCQLSASQPQPRSPTSLLNPPQALSLESHSIMSSYGYPPRKGVSMPTNINKMLPPLPVEPRTPQTVRRFGRSVSHVVLHNCHATPATAPAVRQRDVSFDVSMLRRPVFERDENNDRDDICKISTFISSPGSSVPDDADLFENSAWWAGRYMAISDRLRGEMPYSTQDERDQQAAREMKAQCLGDLYKERILQIWWINFRLKEPDEQEQGKKKTQV</sequence>
<accession>A0AAD6NKE4</accession>
<keyword evidence="3" id="KW-1185">Reference proteome</keyword>
<name>A0AAD6NKE4_DREDA</name>
<dbReference type="Proteomes" id="UP001221413">
    <property type="component" value="Unassembled WGS sequence"/>
</dbReference>
<evidence type="ECO:0000313" key="2">
    <source>
        <dbReference type="EMBL" id="KAJ6262691.1"/>
    </source>
</evidence>
<protein>
    <submittedName>
        <fullName evidence="2">Uncharacterized protein</fullName>
    </submittedName>
</protein>
<feature type="region of interest" description="Disordered" evidence="1">
    <location>
        <begin position="36"/>
        <end position="56"/>
    </location>
</feature>
<reference evidence="2" key="1">
    <citation type="submission" date="2023-01" db="EMBL/GenBank/DDBJ databases">
        <title>The chitinases involved in constricting ring structure development in the nematode-trapping fungus Drechslerella dactyloides.</title>
        <authorList>
            <person name="Wang R."/>
            <person name="Zhang L."/>
            <person name="Tang P."/>
            <person name="Li S."/>
            <person name="Liang L."/>
        </authorList>
    </citation>
    <scope>NUCLEOTIDE SEQUENCE</scope>
    <source>
        <strain evidence="2">YMF1.00031</strain>
    </source>
</reference>
<evidence type="ECO:0000313" key="3">
    <source>
        <dbReference type="Proteomes" id="UP001221413"/>
    </source>
</evidence>